<dbReference type="EMBL" id="JXTB01000038">
    <property type="protein sequence ID" value="PON72709.1"/>
    <property type="molecule type" value="Genomic_DNA"/>
</dbReference>
<evidence type="ECO:0008006" key="4">
    <source>
        <dbReference type="Google" id="ProtNLM"/>
    </source>
</evidence>
<accession>A0A2P5DHD6</accession>
<feature type="transmembrane region" description="Helical" evidence="1">
    <location>
        <begin position="105"/>
        <end position="129"/>
    </location>
</feature>
<keyword evidence="1" id="KW-0472">Membrane</keyword>
<sequence length="132" mass="15116">MFQLAAQEESKEKCCYLEECKGPLSQCEVCKAKLIELTLSRLLVVVLLIEFYIWYTGSGFAGWKIYFVSIYFGYCCTYSWNGVLSFMSYIVVIDLLVLKLFLKCLFLDVIFALVSCTDLGKYLISFLAAKEP</sequence>
<evidence type="ECO:0000256" key="1">
    <source>
        <dbReference type="SAM" id="Phobius"/>
    </source>
</evidence>
<proteinExistence type="predicted"/>
<evidence type="ECO:0000313" key="3">
    <source>
        <dbReference type="Proteomes" id="UP000237105"/>
    </source>
</evidence>
<gene>
    <name evidence="2" type="ORF">PanWU01x14_064750</name>
</gene>
<comment type="caution">
    <text evidence="2">The sequence shown here is derived from an EMBL/GenBank/DDBJ whole genome shotgun (WGS) entry which is preliminary data.</text>
</comment>
<feature type="transmembrane region" description="Helical" evidence="1">
    <location>
        <begin position="78"/>
        <end position="98"/>
    </location>
</feature>
<protein>
    <recommendedName>
        <fullName evidence="4">Transmembrane protein</fullName>
    </recommendedName>
</protein>
<organism evidence="2 3">
    <name type="scientific">Parasponia andersonii</name>
    <name type="common">Sponia andersonii</name>
    <dbReference type="NCBI Taxonomy" id="3476"/>
    <lineage>
        <taxon>Eukaryota</taxon>
        <taxon>Viridiplantae</taxon>
        <taxon>Streptophyta</taxon>
        <taxon>Embryophyta</taxon>
        <taxon>Tracheophyta</taxon>
        <taxon>Spermatophyta</taxon>
        <taxon>Magnoliopsida</taxon>
        <taxon>eudicotyledons</taxon>
        <taxon>Gunneridae</taxon>
        <taxon>Pentapetalae</taxon>
        <taxon>rosids</taxon>
        <taxon>fabids</taxon>
        <taxon>Rosales</taxon>
        <taxon>Cannabaceae</taxon>
        <taxon>Parasponia</taxon>
    </lineage>
</organism>
<reference evidence="3" key="1">
    <citation type="submission" date="2016-06" db="EMBL/GenBank/DDBJ databases">
        <title>Parallel loss of symbiosis genes in relatives of nitrogen-fixing non-legume Parasponia.</title>
        <authorList>
            <person name="Van Velzen R."/>
            <person name="Holmer R."/>
            <person name="Bu F."/>
            <person name="Rutten L."/>
            <person name="Van Zeijl A."/>
            <person name="Liu W."/>
            <person name="Santuari L."/>
            <person name="Cao Q."/>
            <person name="Sharma T."/>
            <person name="Shen D."/>
            <person name="Roswanjaya Y."/>
            <person name="Wardhani T."/>
            <person name="Kalhor M.S."/>
            <person name="Jansen J."/>
            <person name="Van den Hoogen J."/>
            <person name="Gungor B."/>
            <person name="Hartog M."/>
            <person name="Hontelez J."/>
            <person name="Verver J."/>
            <person name="Yang W.-C."/>
            <person name="Schijlen E."/>
            <person name="Repin R."/>
            <person name="Schilthuizen M."/>
            <person name="Schranz E."/>
            <person name="Heidstra R."/>
            <person name="Miyata K."/>
            <person name="Fedorova E."/>
            <person name="Kohlen W."/>
            <person name="Bisseling T."/>
            <person name="Smit S."/>
            <person name="Geurts R."/>
        </authorList>
    </citation>
    <scope>NUCLEOTIDE SEQUENCE [LARGE SCALE GENOMIC DNA]</scope>
    <source>
        <strain evidence="3">cv. WU1-14</strain>
    </source>
</reference>
<name>A0A2P5DHD6_PARAD</name>
<feature type="transmembrane region" description="Helical" evidence="1">
    <location>
        <begin position="42"/>
        <end position="66"/>
    </location>
</feature>
<dbReference type="AlphaFoldDB" id="A0A2P5DHD6"/>
<keyword evidence="1" id="KW-0812">Transmembrane</keyword>
<dbReference type="Proteomes" id="UP000237105">
    <property type="component" value="Unassembled WGS sequence"/>
</dbReference>
<keyword evidence="1" id="KW-1133">Transmembrane helix</keyword>
<keyword evidence="3" id="KW-1185">Reference proteome</keyword>
<evidence type="ECO:0000313" key="2">
    <source>
        <dbReference type="EMBL" id="PON72709.1"/>
    </source>
</evidence>